<reference evidence="1 2" key="1">
    <citation type="submission" date="2016-10" db="EMBL/GenBank/DDBJ databases">
        <authorList>
            <person name="de Groot N.N."/>
        </authorList>
    </citation>
    <scope>NUCLEOTIDE SEQUENCE [LARGE SCALE GENOMIC DNA]</scope>
    <source>
        <strain evidence="1 2">DSM 21633</strain>
    </source>
</reference>
<evidence type="ECO:0000313" key="2">
    <source>
        <dbReference type="Proteomes" id="UP000199427"/>
    </source>
</evidence>
<organism evidence="1 2">
    <name type="scientific">Piscibacillus halophilus</name>
    <dbReference type="NCBI Taxonomy" id="571933"/>
    <lineage>
        <taxon>Bacteria</taxon>
        <taxon>Bacillati</taxon>
        <taxon>Bacillota</taxon>
        <taxon>Bacilli</taxon>
        <taxon>Bacillales</taxon>
        <taxon>Bacillaceae</taxon>
        <taxon>Piscibacillus</taxon>
    </lineage>
</organism>
<keyword evidence="2" id="KW-1185">Reference proteome</keyword>
<feature type="non-terminal residue" evidence="1">
    <location>
        <position position="1"/>
    </location>
</feature>
<dbReference type="AlphaFoldDB" id="A0A1H9MWB0"/>
<accession>A0A1H9MWB0</accession>
<dbReference type="Proteomes" id="UP000199427">
    <property type="component" value="Unassembled WGS sequence"/>
</dbReference>
<name>A0A1H9MWB0_9BACI</name>
<sequence>KDISEALTNGLDVGLDKLFGSDGKRLKQDIKVLFSLKYQNKKLGNGLIQGRDIGA</sequence>
<dbReference type="EMBL" id="FOES01000074">
    <property type="protein sequence ID" value="SER27982.1"/>
    <property type="molecule type" value="Genomic_DNA"/>
</dbReference>
<gene>
    <name evidence="1" type="ORF">SAMN05216362_1747</name>
</gene>
<evidence type="ECO:0000313" key="1">
    <source>
        <dbReference type="EMBL" id="SER27982.1"/>
    </source>
</evidence>
<proteinExistence type="predicted"/>
<protein>
    <submittedName>
        <fullName evidence="1">Uncharacterized protein</fullName>
    </submittedName>
</protein>